<feature type="compositionally biased region" description="Low complexity" evidence="1">
    <location>
        <begin position="300"/>
        <end position="314"/>
    </location>
</feature>
<keyword evidence="3" id="KW-1185">Reference proteome</keyword>
<dbReference type="Gene3D" id="3.40.1730.10">
    <property type="entry name" value="pa0076 domain"/>
    <property type="match status" value="1"/>
</dbReference>
<feature type="region of interest" description="Disordered" evidence="1">
    <location>
        <begin position="245"/>
        <end position="330"/>
    </location>
</feature>
<proteinExistence type="predicted"/>
<name>A0A291LX57_9RHOB</name>
<feature type="compositionally biased region" description="Low complexity" evidence="1">
    <location>
        <begin position="245"/>
        <end position="260"/>
    </location>
</feature>
<protein>
    <submittedName>
        <fullName evidence="2">Type VI secretion-associated protein</fullName>
    </submittedName>
</protein>
<evidence type="ECO:0000256" key="1">
    <source>
        <dbReference type="SAM" id="MobiDB-lite"/>
    </source>
</evidence>
<sequence>MQLGLFGKLPTRGDFITRAIPAEVLQHWEQWLERVMPGARSDLAANWDHAWAQAPAWRFWIGEGVFGHALAGVMVTSQDKVGRRFPLTVMLIGAGARHPAPPLSDPHAAWFTAIEDALCAAREGGGAGDDPAALLAALPLPQGPPAAQAQDRARAFFAYGEHGLDRLLHDVRDHDYQLAATSRSYWWTAGNRAVPPAFLALDGMPDATGFAGLLTGFGAPAPVAAPTPGPDQPADWDDIPEADLAWAAPPAPPTTEDAPAPADPDDAPPADDTATPAPAEEDDDSPFAAAGQTARPDDAPPANDALPANDAPPASRRGFFTLGGARDRDG</sequence>
<dbReference type="InterPro" id="IPR038225">
    <property type="entry name" value="TagF_sf"/>
</dbReference>
<dbReference type="Pfam" id="PF09867">
    <property type="entry name" value="TagF_N"/>
    <property type="match status" value="1"/>
</dbReference>
<evidence type="ECO:0000313" key="2">
    <source>
        <dbReference type="EMBL" id="ATI41326.1"/>
    </source>
</evidence>
<dbReference type="OrthoDB" id="9801841at2"/>
<dbReference type="AlphaFoldDB" id="A0A291LX57"/>
<gene>
    <name evidence="2" type="ORF">CBW24_04440</name>
</gene>
<accession>A0A291LX57</accession>
<dbReference type="EMBL" id="CP021404">
    <property type="protein sequence ID" value="ATI41326.1"/>
    <property type="molecule type" value="Genomic_DNA"/>
</dbReference>
<dbReference type="KEGG" id="cmag:CBW24_04440"/>
<dbReference type="NCBIfam" id="TIGR03373">
    <property type="entry name" value="VI_minor_4"/>
    <property type="match status" value="1"/>
</dbReference>
<evidence type="ECO:0000313" key="3">
    <source>
        <dbReference type="Proteomes" id="UP000219050"/>
    </source>
</evidence>
<reference evidence="2 3" key="1">
    <citation type="submission" date="2017-05" db="EMBL/GenBank/DDBJ databases">
        <title>Comparative genomic and metabolic analysis of manganese-oxidizing mechanisms in Celeribater manganoxidans DY25T: its adaption to the environment of polymetallic nodule.</title>
        <authorList>
            <person name="Wang X."/>
        </authorList>
    </citation>
    <scope>NUCLEOTIDE SEQUENCE [LARGE SCALE GENOMIC DNA]</scope>
    <source>
        <strain evidence="2 3">DY25</strain>
    </source>
</reference>
<dbReference type="Proteomes" id="UP000219050">
    <property type="component" value="Chromosome"/>
</dbReference>
<dbReference type="InterPro" id="IPR017748">
    <property type="entry name" value="TagF"/>
</dbReference>
<dbReference type="RefSeq" id="WP_097372805.1">
    <property type="nucleotide sequence ID" value="NZ_CP021404.1"/>
</dbReference>
<organism evidence="2 3">
    <name type="scientific">Pacificitalea manganoxidans</name>
    <dbReference type="NCBI Taxonomy" id="1411902"/>
    <lineage>
        <taxon>Bacteria</taxon>
        <taxon>Pseudomonadati</taxon>
        <taxon>Pseudomonadota</taxon>
        <taxon>Alphaproteobacteria</taxon>
        <taxon>Rhodobacterales</taxon>
        <taxon>Paracoccaceae</taxon>
        <taxon>Pacificitalea</taxon>
    </lineage>
</organism>